<dbReference type="AlphaFoldDB" id="A0A919W7X5"/>
<organism evidence="1 2">
    <name type="scientific">Paractinoplanes toevensis</name>
    <dbReference type="NCBI Taxonomy" id="571911"/>
    <lineage>
        <taxon>Bacteria</taxon>
        <taxon>Bacillati</taxon>
        <taxon>Actinomycetota</taxon>
        <taxon>Actinomycetes</taxon>
        <taxon>Micromonosporales</taxon>
        <taxon>Micromonosporaceae</taxon>
        <taxon>Paractinoplanes</taxon>
    </lineage>
</organism>
<protein>
    <submittedName>
        <fullName evidence="1">Uncharacterized protein</fullName>
    </submittedName>
</protein>
<name>A0A919W7X5_9ACTN</name>
<evidence type="ECO:0000313" key="1">
    <source>
        <dbReference type="EMBL" id="GIM90891.1"/>
    </source>
</evidence>
<keyword evidence="2" id="KW-1185">Reference proteome</keyword>
<gene>
    <name evidence="1" type="ORF">Ato02nite_026840</name>
</gene>
<dbReference type="RefSeq" id="WP_213006800.1">
    <property type="nucleotide sequence ID" value="NZ_BOQN01000038.1"/>
</dbReference>
<dbReference type="Proteomes" id="UP000677082">
    <property type="component" value="Unassembled WGS sequence"/>
</dbReference>
<accession>A0A919W7X5</accession>
<evidence type="ECO:0000313" key="2">
    <source>
        <dbReference type="Proteomes" id="UP000677082"/>
    </source>
</evidence>
<comment type="caution">
    <text evidence="1">The sequence shown here is derived from an EMBL/GenBank/DDBJ whole genome shotgun (WGS) entry which is preliminary data.</text>
</comment>
<dbReference type="EMBL" id="BOQN01000038">
    <property type="protein sequence ID" value="GIM90891.1"/>
    <property type="molecule type" value="Genomic_DNA"/>
</dbReference>
<reference evidence="1 2" key="1">
    <citation type="submission" date="2021-03" db="EMBL/GenBank/DDBJ databases">
        <title>Whole genome shotgun sequence of Actinoplanes toevensis NBRC 105298.</title>
        <authorList>
            <person name="Komaki H."/>
            <person name="Tamura T."/>
        </authorList>
    </citation>
    <scope>NUCLEOTIDE SEQUENCE [LARGE SCALE GENOMIC DNA]</scope>
    <source>
        <strain evidence="1 2">NBRC 105298</strain>
    </source>
</reference>
<proteinExistence type="predicted"/>
<sequence length="227" mass="24127">MDPRLRGAVDASVGWYEDLCTLHGVGSVLVDGLWSALGTPPPLHSTAVVVEPEVTAEQVLARLDGREHGGVKDSFATMDLTGAGLDLLFSATWIHREAEPPGRTGTPAGWSAVTGPDELFEWTGRHDTRDVLLPPLLRRAHFRILAKRAGDHIVAGAVARLGSGTVDVSNVYAVPGHRVDWAELAAVVGVHFPARPLVGYERGEALAAALDGGFTSVGELRVWVRPA</sequence>